<name>A0ABS1SHN8_9MICO</name>
<comment type="caution">
    <text evidence="2">The sequence shown here is derived from an EMBL/GenBank/DDBJ whole genome shotgun (WGS) entry which is preliminary data.</text>
</comment>
<evidence type="ECO:0000256" key="1">
    <source>
        <dbReference type="SAM" id="MobiDB-lite"/>
    </source>
</evidence>
<gene>
    <name evidence="2" type="ORF">D3230_12160</name>
</gene>
<protein>
    <submittedName>
        <fullName evidence="2">Uncharacterized protein</fullName>
    </submittedName>
</protein>
<evidence type="ECO:0000313" key="3">
    <source>
        <dbReference type="Proteomes" id="UP001645859"/>
    </source>
</evidence>
<organism evidence="2 3">
    <name type="scientific">Leucobacter chromiireducens subsp. solipictus</name>
    <dbReference type="NCBI Taxonomy" id="398235"/>
    <lineage>
        <taxon>Bacteria</taxon>
        <taxon>Bacillati</taxon>
        <taxon>Actinomycetota</taxon>
        <taxon>Actinomycetes</taxon>
        <taxon>Micrococcales</taxon>
        <taxon>Microbacteriaceae</taxon>
        <taxon>Leucobacter</taxon>
    </lineage>
</organism>
<proteinExistence type="predicted"/>
<dbReference type="RefSeq" id="WP_202345307.1">
    <property type="nucleotide sequence ID" value="NZ_BAAAPI010000004.1"/>
</dbReference>
<accession>A0ABS1SHN8</accession>
<dbReference type="EMBL" id="QYAC01000006">
    <property type="protein sequence ID" value="MBL3680035.1"/>
    <property type="molecule type" value="Genomic_DNA"/>
</dbReference>
<keyword evidence="3" id="KW-1185">Reference proteome</keyword>
<reference evidence="2 3" key="1">
    <citation type="submission" date="2018-09" db="EMBL/GenBank/DDBJ databases">
        <title>Comparative genomics of Leucobacter spp.</title>
        <authorList>
            <person name="Reis A.C."/>
            <person name="Kolvenbach B.A."/>
            <person name="Corvini P.F.X."/>
            <person name="Nunes O.C."/>
        </authorList>
    </citation>
    <scope>NUCLEOTIDE SEQUENCE [LARGE SCALE GENOMIC DNA]</scope>
    <source>
        <strain evidence="2 3">TAN 31504</strain>
    </source>
</reference>
<feature type="region of interest" description="Disordered" evidence="1">
    <location>
        <begin position="28"/>
        <end position="47"/>
    </location>
</feature>
<dbReference type="Proteomes" id="UP001645859">
    <property type="component" value="Unassembled WGS sequence"/>
</dbReference>
<sequence length="152" mass="16377">MTTTHEHLFVRIMTSTASDLVYEGQAAGTPLPPNVTEPLGLTRPADGAERPIHMSDNCIMPTATPVHWVDGHVHDYDEVLVWTGSDPDYPGDLGAVVRFEMDGVPCTFTASGSVFIPAGMPHCPLGFESVTRPFTCSARSLTSEYTKERAGA</sequence>
<evidence type="ECO:0000313" key="2">
    <source>
        <dbReference type="EMBL" id="MBL3680035.1"/>
    </source>
</evidence>